<comment type="caution">
    <text evidence="1">The sequence shown here is derived from an EMBL/GenBank/DDBJ whole genome shotgun (WGS) entry which is preliminary data.</text>
</comment>
<name>A0ABP8KS33_9BACT</name>
<dbReference type="RefSeq" id="WP_345270165.1">
    <property type="nucleotide sequence ID" value="NZ_BAABHB010000011.1"/>
</dbReference>
<dbReference type="EMBL" id="BAABHB010000011">
    <property type="protein sequence ID" value="GAA4414476.1"/>
    <property type="molecule type" value="Genomic_DNA"/>
</dbReference>
<dbReference type="Proteomes" id="UP001500936">
    <property type="component" value="Unassembled WGS sequence"/>
</dbReference>
<sequence>MMRSCGLQVTARPGHERSILEADDSRRRSQHWNHSEYLSAIGQNWQEAVREKVAAKNQYMIKSKLQEKNS</sequence>
<proteinExistence type="predicted"/>
<reference evidence="2" key="1">
    <citation type="journal article" date="2019" name="Int. J. Syst. Evol. Microbiol.">
        <title>The Global Catalogue of Microorganisms (GCM) 10K type strain sequencing project: providing services to taxonomists for standard genome sequencing and annotation.</title>
        <authorList>
            <consortium name="The Broad Institute Genomics Platform"/>
            <consortium name="The Broad Institute Genome Sequencing Center for Infectious Disease"/>
            <person name="Wu L."/>
            <person name="Ma J."/>
        </authorList>
    </citation>
    <scope>NUCLEOTIDE SEQUENCE [LARGE SCALE GENOMIC DNA]</scope>
    <source>
        <strain evidence="2">JCM 17925</strain>
    </source>
</reference>
<accession>A0ABP8KS33</accession>
<organism evidence="1 2">
    <name type="scientific">Nibrella viscosa</name>
    <dbReference type="NCBI Taxonomy" id="1084524"/>
    <lineage>
        <taxon>Bacteria</taxon>
        <taxon>Pseudomonadati</taxon>
        <taxon>Bacteroidota</taxon>
        <taxon>Cytophagia</taxon>
        <taxon>Cytophagales</taxon>
        <taxon>Spirosomataceae</taxon>
        <taxon>Nibrella</taxon>
    </lineage>
</organism>
<evidence type="ECO:0000313" key="2">
    <source>
        <dbReference type="Proteomes" id="UP001500936"/>
    </source>
</evidence>
<protein>
    <submittedName>
        <fullName evidence="1">Uncharacterized protein</fullName>
    </submittedName>
</protein>
<keyword evidence="2" id="KW-1185">Reference proteome</keyword>
<gene>
    <name evidence="1" type="ORF">GCM10023187_44030</name>
</gene>
<evidence type="ECO:0000313" key="1">
    <source>
        <dbReference type="EMBL" id="GAA4414476.1"/>
    </source>
</evidence>